<name>A0A5N6YMV6_9EURO</name>
<dbReference type="AlphaFoldDB" id="A0A5N6YMV6"/>
<accession>A0A5N6YMV6</accession>
<organism evidence="1">
    <name type="scientific">Aspergillus arachidicola</name>
    <dbReference type="NCBI Taxonomy" id="656916"/>
    <lineage>
        <taxon>Eukaryota</taxon>
        <taxon>Fungi</taxon>
        <taxon>Dikarya</taxon>
        <taxon>Ascomycota</taxon>
        <taxon>Pezizomycotina</taxon>
        <taxon>Eurotiomycetes</taxon>
        <taxon>Eurotiomycetidae</taxon>
        <taxon>Eurotiales</taxon>
        <taxon>Aspergillaceae</taxon>
        <taxon>Aspergillus</taxon>
        <taxon>Aspergillus subgen. Circumdati</taxon>
    </lineage>
</organism>
<sequence>MFVRVKDAKRCQEFLNTAMSTTRINKRSDYIAILDLMLESDFKFEVMNDLVIGIFNARHEAVLQTYSSTSWISNCHRRW</sequence>
<reference evidence="1" key="1">
    <citation type="submission" date="2019-04" db="EMBL/GenBank/DDBJ databases">
        <title>Friends and foes A comparative genomics study of 23 Aspergillus species from section Flavi.</title>
        <authorList>
            <consortium name="DOE Joint Genome Institute"/>
            <person name="Kjaerbolling I."/>
            <person name="Vesth T."/>
            <person name="Frisvad J.C."/>
            <person name="Nybo J.L."/>
            <person name="Theobald S."/>
            <person name="Kildgaard S."/>
            <person name="Isbrandt T."/>
            <person name="Kuo A."/>
            <person name="Sato A."/>
            <person name="Lyhne E.K."/>
            <person name="Kogle M.E."/>
            <person name="Wiebenga A."/>
            <person name="Kun R.S."/>
            <person name="Lubbers R.J."/>
            <person name="Makela M.R."/>
            <person name="Barry K."/>
            <person name="Chovatia M."/>
            <person name="Clum A."/>
            <person name="Daum C."/>
            <person name="Haridas S."/>
            <person name="He G."/>
            <person name="LaButti K."/>
            <person name="Lipzen A."/>
            <person name="Mondo S."/>
            <person name="Riley R."/>
            <person name="Salamov A."/>
            <person name="Simmons B.A."/>
            <person name="Magnuson J.K."/>
            <person name="Henrissat B."/>
            <person name="Mortensen U.H."/>
            <person name="Larsen T.O."/>
            <person name="Devries R.P."/>
            <person name="Grigoriev I.V."/>
            <person name="Machida M."/>
            <person name="Baker S.E."/>
            <person name="Andersen M.R."/>
        </authorList>
    </citation>
    <scope>NUCLEOTIDE SEQUENCE</scope>
    <source>
        <strain evidence="1">CBS 117612</strain>
    </source>
</reference>
<dbReference type="EMBL" id="ML737115">
    <property type="protein sequence ID" value="KAE8346727.1"/>
    <property type="molecule type" value="Genomic_DNA"/>
</dbReference>
<dbReference type="OrthoDB" id="7464126at2759"/>
<proteinExistence type="predicted"/>
<gene>
    <name evidence="1" type="ORF">BDV24DRAFT_123350</name>
</gene>
<protein>
    <submittedName>
        <fullName evidence="1">Uncharacterized protein</fullName>
    </submittedName>
</protein>
<evidence type="ECO:0000313" key="1">
    <source>
        <dbReference type="EMBL" id="KAE8346727.1"/>
    </source>
</evidence>
<dbReference type="Proteomes" id="UP000325558">
    <property type="component" value="Unassembled WGS sequence"/>
</dbReference>